<evidence type="ECO:0000313" key="5">
    <source>
        <dbReference type="EMBL" id="KAB1254609.1"/>
    </source>
</evidence>
<gene>
    <name evidence="5" type="ORF">Cadr_000029237</name>
</gene>
<proteinExistence type="inferred from homology"/>
<protein>
    <recommendedName>
        <fullName evidence="4">40S ribosomal protein S15</fullName>
    </recommendedName>
</protein>
<dbReference type="SUPFAM" id="SSF54570">
    <property type="entry name" value="Ribosomal protein S19"/>
    <property type="match status" value="1"/>
</dbReference>
<keyword evidence="2 5" id="KW-0689">Ribosomal protein</keyword>
<reference evidence="5 6" key="1">
    <citation type="journal article" date="2019" name="Mol. Ecol. Resour.">
        <title>Improving Illumina assemblies with Hi-C and long reads: an example with the North African dromedary.</title>
        <authorList>
            <person name="Elbers J.P."/>
            <person name="Rogers M.F."/>
            <person name="Perelman P.L."/>
            <person name="Proskuryakova A.A."/>
            <person name="Serdyukova N.A."/>
            <person name="Johnson W.E."/>
            <person name="Horin P."/>
            <person name="Corander J."/>
            <person name="Murphy D."/>
            <person name="Burger P.A."/>
        </authorList>
    </citation>
    <scope>NUCLEOTIDE SEQUENCE [LARGE SCALE GENOMIC DNA]</scope>
    <source>
        <strain evidence="5">Drom800</strain>
        <tissue evidence="5">Blood</tissue>
    </source>
</reference>
<evidence type="ECO:0000256" key="3">
    <source>
        <dbReference type="ARBA" id="ARBA00023274"/>
    </source>
</evidence>
<dbReference type="AlphaFoldDB" id="A0A5N4C6P9"/>
<evidence type="ECO:0000256" key="4">
    <source>
        <dbReference type="ARBA" id="ARBA00035469"/>
    </source>
</evidence>
<accession>A0A5N4C6P9</accession>
<dbReference type="GO" id="GO:0022627">
    <property type="term" value="C:cytosolic small ribosomal subunit"/>
    <property type="evidence" value="ECO:0007669"/>
    <property type="project" value="TreeGrafter"/>
</dbReference>
<keyword evidence="6" id="KW-1185">Reference proteome</keyword>
<dbReference type="Proteomes" id="UP000299084">
    <property type="component" value="Unassembled WGS sequence"/>
</dbReference>
<dbReference type="PANTHER" id="PTHR11880:SF2">
    <property type="entry name" value="SMALL RIBOSOMAL SUBUNIT PROTEIN US19"/>
    <property type="match status" value="1"/>
</dbReference>
<dbReference type="Pfam" id="PF00203">
    <property type="entry name" value="Ribosomal_S19"/>
    <property type="match status" value="1"/>
</dbReference>
<evidence type="ECO:0000256" key="2">
    <source>
        <dbReference type="ARBA" id="ARBA00022980"/>
    </source>
</evidence>
<dbReference type="GO" id="GO:0006412">
    <property type="term" value="P:translation"/>
    <property type="evidence" value="ECO:0007669"/>
    <property type="project" value="InterPro"/>
</dbReference>
<dbReference type="EMBL" id="JWIN03000034">
    <property type="protein sequence ID" value="KAB1254609.1"/>
    <property type="molecule type" value="Genomic_DNA"/>
</dbReference>
<name>A0A5N4C6P9_CAMDR</name>
<dbReference type="InterPro" id="IPR002222">
    <property type="entry name" value="Ribosomal_uS19"/>
</dbReference>
<comment type="similarity">
    <text evidence="1">Belongs to the universal ribosomal protein uS19 family.</text>
</comment>
<dbReference type="GO" id="GO:0000028">
    <property type="term" value="P:ribosomal small subunit assembly"/>
    <property type="evidence" value="ECO:0007669"/>
    <property type="project" value="TreeGrafter"/>
</dbReference>
<comment type="caution">
    <text evidence="5">The sequence shown here is derived from an EMBL/GenBank/DDBJ whole genome shotgun (WGS) entry which is preliminary data.</text>
</comment>
<dbReference type="PIRSF" id="PIRSF002144">
    <property type="entry name" value="Ribosomal_S19"/>
    <property type="match status" value="1"/>
</dbReference>
<evidence type="ECO:0000313" key="6">
    <source>
        <dbReference type="Proteomes" id="UP000299084"/>
    </source>
</evidence>
<organism evidence="5 6">
    <name type="scientific">Camelus dromedarius</name>
    <name type="common">Dromedary</name>
    <name type="synonym">Arabian camel</name>
    <dbReference type="NCBI Taxonomy" id="9838"/>
    <lineage>
        <taxon>Eukaryota</taxon>
        <taxon>Metazoa</taxon>
        <taxon>Chordata</taxon>
        <taxon>Craniata</taxon>
        <taxon>Vertebrata</taxon>
        <taxon>Euteleostomi</taxon>
        <taxon>Mammalia</taxon>
        <taxon>Eutheria</taxon>
        <taxon>Laurasiatheria</taxon>
        <taxon>Artiodactyla</taxon>
        <taxon>Tylopoda</taxon>
        <taxon>Camelidae</taxon>
        <taxon>Camelus</taxon>
    </lineage>
</organism>
<dbReference type="PANTHER" id="PTHR11880">
    <property type="entry name" value="RIBOSOMAL PROTEIN S19P FAMILY MEMBER"/>
    <property type="match status" value="1"/>
</dbReference>
<dbReference type="InterPro" id="IPR023575">
    <property type="entry name" value="Ribosomal_uS19_SF"/>
</dbReference>
<keyword evidence="3" id="KW-0687">Ribonucleoprotein</keyword>
<evidence type="ECO:0000256" key="1">
    <source>
        <dbReference type="ARBA" id="ARBA00007345"/>
    </source>
</evidence>
<sequence>MRLRNRIVLLEKVGSMVGVYNRKTFNQMEVKSEMIGQYRDEFSVTCTPVKHGWPGIQAIHFSCFILL</sequence>
<dbReference type="Gene3D" id="3.30.860.10">
    <property type="entry name" value="30s Ribosomal Protein S19, Chain A"/>
    <property type="match status" value="1"/>
</dbReference>
<dbReference type="GO" id="GO:0003735">
    <property type="term" value="F:structural constituent of ribosome"/>
    <property type="evidence" value="ECO:0007669"/>
    <property type="project" value="InterPro"/>
</dbReference>